<name>A0A9D4GIA4_DREPO</name>
<evidence type="ECO:0008006" key="3">
    <source>
        <dbReference type="Google" id="ProtNLM"/>
    </source>
</evidence>
<dbReference type="Proteomes" id="UP000828390">
    <property type="component" value="Unassembled WGS sequence"/>
</dbReference>
<protein>
    <recommendedName>
        <fullName evidence="3">Short-chain collagen C4-like</fullName>
    </recommendedName>
</protein>
<evidence type="ECO:0000313" key="1">
    <source>
        <dbReference type="EMBL" id="KAH3815908.1"/>
    </source>
</evidence>
<sequence>MALRGLPRKIMILLRVFVQARQVDTDSLRPLVASMVSARRESMFDYEEKLLTKVVKLEFEISDLKKKVGEVDAIRKEFTQMQSNHGGGTYVRWGRTSCPGNGTETVYKGYVCGSYYTHKGAAANFLCLPETPEWGHYNDKTVNDSAFVYGGEYQLNNRESDHGFFGNIHQQDPHCAVCRTSRKSVLMIPAKLKCFDGWTMEYNGYLVAGSTLHDASTEYICLDGKPEVVPGKGENQNGKLMFLTEARCGSLQCPPYINGRELTCAVCSR</sequence>
<proteinExistence type="predicted"/>
<keyword evidence="2" id="KW-1185">Reference proteome</keyword>
<gene>
    <name evidence="1" type="ORF">DPMN_144444</name>
</gene>
<comment type="caution">
    <text evidence="1">The sequence shown here is derived from an EMBL/GenBank/DDBJ whole genome shotgun (WGS) entry which is preliminary data.</text>
</comment>
<reference evidence="1" key="2">
    <citation type="submission" date="2020-11" db="EMBL/GenBank/DDBJ databases">
        <authorList>
            <person name="McCartney M.A."/>
            <person name="Auch B."/>
            <person name="Kono T."/>
            <person name="Mallez S."/>
            <person name="Becker A."/>
            <person name="Gohl D.M."/>
            <person name="Silverstein K.A.T."/>
            <person name="Koren S."/>
            <person name="Bechman K.B."/>
            <person name="Herman A."/>
            <person name="Abrahante J.E."/>
            <person name="Garbe J."/>
        </authorList>
    </citation>
    <scope>NUCLEOTIDE SEQUENCE</scope>
    <source>
        <strain evidence="1">Duluth1</strain>
        <tissue evidence="1">Whole animal</tissue>
    </source>
</reference>
<dbReference type="PANTHER" id="PTHR24024:SF18">
    <property type="entry name" value="SHORT-CHAIN COLLAGEN C4-LIKE"/>
    <property type="match status" value="1"/>
</dbReference>
<reference evidence="1" key="1">
    <citation type="journal article" date="2019" name="bioRxiv">
        <title>The Genome of the Zebra Mussel, Dreissena polymorpha: A Resource for Invasive Species Research.</title>
        <authorList>
            <person name="McCartney M.A."/>
            <person name="Auch B."/>
            <person name="Kono T."/>
            <person name="Mallez S."/>
            <person name="Zhang Y."/>
            <person name="Obille A."/>
            <person name="Becker A."/>
            <person name="Abrahante J.E."/>
            <person name="Garbe J."/>
            <person name="Badalamenti J.P."/>
            <person name="Herman A."/>
            <person name="Mangelson H."/>
            <person name="Liachko I."/>
            <person name="Sullivan S."/>
            <person name="Sone E.D."/>
            <person name="Koren S."/>
            <person name="Silverstein K.A.T."/>
            <person name="Beckman K.B."/>
            <person name="Gohl D.M."/>
        </authorList>
    </citation>
    <scope>NUCLEOTIDE SEQUENCE</scope>
    <source>
        <strain evidence="1">Duluth1</strain>
        <tissue evidence="1">Whole animal</tissue>
    </source>
</reference>
<dbReference type="InterPro" id="IPR051077">
    <property type="entry name" value="Ca-dependent_lectin"/>
</dbReference>
<evidence type="ECO:0000313" key="2">
    <source>
        <dbReference type="Proteomes" id="UP000828390"/>
    </source>
</evidence>
<dbReference type="AlphaFoldDB" id="A0A9D4GIA4"/>
<dbReference type="GO" id="GO:0005615">
    <property type="term" value="C:extracellular space"/>
    <property type="evidence" value="ECO:0007669"/>
    <property type="project" value="TreeGrafter"/>
</dbReference>
<dbReference type="PANTHER" id="PTHR24024">
    <property type="entry name" value="PULMONARY SURFACTANT-ASSOCIATED PROTEIN A"/>
    <property type="match status" value="1"/>
</dbReference>
<accession>A0A9D4GIA4</accession>
<organism evidence="1 2">
    <name type="scientific">Dreissena polymorpha</name>
    <name type="common">Zebra mussel</name>
    <name type="synonym">Mytilus polymorpha</name>
    <dbReference type="NCBI Taxonomy" id="45954"/>
    <lineage>
        <taxon>Eukaryota</taxon>
        <taxon>Metazoa</taxon>
        <taxon>Spiralia</taxon>
        <taxon>Lophotrochozoa</taxon>
        <taxon>Mollusca</taxon>
        <taxon>Bivalvia</taxon>
        <taxon>Autobranchia</taxon>
        <taxon>Heteroconchia</taxon>
        <taxon>Euheterodonta</taxon>
        <taxon>Imparidentia</taxon>
        <taxon>Neoheterodontei</taxon>
        <taxon>Myida</taxon>
        <taxon>Dreissenoidea</taxon>
        <taxon>Dreissenidae</taxon>
        <taxon>Dreissena</taxon>
    </lineage>
</organism>
<dbReference type="EMBL" id="JAIWYP010000006">
    <property type="protein sequence ID" value="KAH3815908.1"/>
    <property type="molecule type" value="Genomic_DNA"/>
</dbReference>